<dbReference type="PANTHER" id="PTHR12546:SF33">
    <property type="entry name" value="SPERM VESICLE FUSION PROTEIN FER-1"/>
    <property type="match status" value="1"/>
</dbReference>
<evidence type="ECO:0000256" key="3">
    <source>
        <dbReference type="ARBA" id="ARBA00022737"/>
    </source>
</evidence>
<feature type="domain" description="C2" evidence="9">
    <location>
        <begin position="908"/>
        <end position="1035"/>
    </location>
</feature>
<feature type="compositionally biased region" description="Basic and acidic residues" evidence="7">
    <location>
        <begin position="1079"/>
        <end position="1090"/>
    </location>
</feature>
<protein>
    <recommendedName>
        <fullName evidence="9">C2 domain-containing protein</fullName>
    </recommendedName>
</protein>
<accession>A0AAU9JZ58</accession>
<evidence type="ECO:0000259" key="9">
    <source>
        <dbReference type="PROSITE" id="PS50004"/>
    </source>
</evidence>
<keyword evidence="2 8" id="KW-0812">Transmembrane</keyword>
<evidence type="ECO:0000256" key="7">
    <source>
        <dbReference type="SAM" id="MobiDB-lite"/>
    </source>
</evidence>
<comment type="caution">
    <text evidence="10">The sequence shown here is derived from an EMBL/GenBank/DDBJ whole genome shotgun (WGS) entry which is preliminary data.</text>
</comment>
<proteinExistence type="predicted"/>
<evidence type="ECO:0000256" key="6">
    <source>
        <dbReference type="SAM" id="Coils"/>
    </source>
</evidence>
<dbReference type="GO" id="GO:0016020">
    <property type="term" value="C:membrane"/>
    <property type="evidence" value="ECO:0007669"/>
    <property type="project" value="UniProtKB-SubCell"/>
</dbReference>
<dbReference type="PROSITE" id="PS50004">
    <property type="entry name" value="C2"/>
    <property type="match status" value="1"/>
</dbReference>
<evidence type="ECO:0000256" key="8">
    <source>
        <dbReference type="SAM" id="Phobius"/>
    </source>
</evidence>
<reference evidence="10" key="1">
    <citation type="submission" date="2021-09" db="EMBL/GenBank/DDBJ databases">
        <authorList>
            <consortium name="AG Swart"/>
            <person name="Singh M."/>
            <person name="Singh A."/>
            <person name="Seah K."/>
            <person name="Emmerich C."/>
        </authorList>
    </citation>
    <scope>NUCLEOTIDE SEQUENCE</scope>
    <source>
        <strain evidence="10">ATCC30299</strain>
    </source>
</reference>
<dbReference type="AlphaFoldDB" id="A0AAU9JZ58"/>
<dbReference type="EMBL" id="CAJZBQ010000046">
    <property type="protein sequence ID" value="CAG9328707.1"/>
    <property type="molecule type" value="Genomic_DNA"/>
</dbReference>
<keyword evidence="4 8" id="KW-1133">Transmembrane helix</keyword>
<name>A0AAU9JZ58_9CILI</name>
<dbReference type="PANTHER" id="PTHR12546">
    <property type="entry name" value="FER-1-LIKE"/>
    <property type="match status" value="1"/>
</dbReference>
<feature type="compositionally biased region" description="Polar residues" evidence="7">
    <location>
        <begin position="1"/>
        <end position="15"/>
    </location>
</feature>
<organism evidence="10 11">
    <name type="scientific">Blepharisma stoltei</name>
    <dbReference type="NCBI Taxonomy" id="1481888"/>
    <lineage>
        <taxon>Eukaryota</taxon>
        <taxon>Sar</taxon>
        <taxon>Alveolata</taxon>
        <taxon>Ciliophora</taxon>
        <taxon>Postciliodesmatophora</taxon>
        <taxon>Heterotrichea</taxon>
        <taxon>Heterotrichida</taxon>
        <taxon>Blepharismidae</taxon>
        <taxon>Blepharisma</taxon>
    </lineage>
</organism>
<evidence type="ECO:0000256" key="4">
    <source>
        <dbReference type="ARBA" id="ARBA00022989"/>
    </source>
</evidence>
<feature type="region of interest" description="Disordered" evidence="7">
    <location>
        <begin position="1070"/>
        <end position="1090"/>
    </location>
</feature>
<evidence type="ECO:0000256" key="2">
    <source>
        <dbReference type="ARBA" id="ARBA00022692"/>
    </source>
</evidence>
<evidence type="ECO:0000313" key="11">
    <source>
        <dbReference type="Proteomes" id="UP001162131"/>
    </source>
</evidence>
<dbReference type="GO" id="GO:0007009">
    <property type="term" value="P:plasma membrane organization"/>
    <property type="evidence" value="ECO:0007669"/>
    <property type="project" value="TreeGrafter"/>
</dbReference>
<feature type="region of interest" description="Disordered" evidence="7">
    <location>
        <begin position="1"/>
        <end position="22"/>
    </location>
</feature>
<feature type="transmembrane region" description="Helical" evidence="8">
    <location>
        <begin position="1119"/>
        <end position="1139"/>
    </location>
</feature>
<gene>
    <name evidence="10" type="ORF">BSTOLATCC_MIC46698</name>
</gene>
<feature type="coiled-coil region" evidence="6">
    <location>
        <begin position="538"/>
        <end position="572"/>
    </location>
</feature>
<comment type="subcellular location">
    <subcellularLocation>
        <location evidence="1">Membrane</location>
        <topology evidence="1">Single-pass membrane protein</topology>
    </subcellularLocation>
</comment>
<evidence type="ECO:0000256" key="5">
    <source>
        <dbReference type="ARBA" id="ARBA00023136"/>
    </source>
</evidence>
<evidence type="ECO:0000256" key="1">
    <source>
        <dbReference type="ARBA" id="ARBA00004167"/>
    </source>
</evidence>
<dbReference type="SUPFAM" id="SSF49562">
    <property type="entry name" value="C2 domain (Calcium/lipid-binding domain, CaLB)"/>
    <property type="match status" value="2"/>
</dbReference>
<keyword evidence="11" id="KW-1185">Reference proteome</keyword>
<dbReference type="InterPro" id="IPR000008">
    <property type="entry name" value="C2_dom"/>
</dbReference>
<dbReference type="InterPro" id="IPR035892">
    <property type="entry name" value="C2_domain_sf"/>
</dbReference>
<keyword evidence="6" id="KW-0175">Coiled coil</keyword>
<dbReference type="Gene3D" id="2.60.40.150">
    <property type="entry name" value="C2 domain"/>
    <property type="match status" value="1"/>
</dbReference>
<keyword evidence="5 8" id="KW-0472">Membrane</keyword>
<dbReference type="InterPro" id="IPR037721">
    <property type="entry name" value="Ferlin"/>
</dbReference>
<evidence type="ECO:0000313" key="10">
    <source>
        <dbReference type="EMBL" id="CAG9328707.1"/>
    </source>
</evidence>
<dbReference type="Proteomes" id="UP001162131">
    <property type="component" value="Unassembled WGS sequence"/>
</dbReference>
<keyword evidence="3" id="KW-0677">Repeat</keyword>
<sequence length="1143" mass="131829">MLLSMTITPNDTPETGPSRASPYREPISKLHIFRSILYELKNVRGLGSSIRIRVSIGNYHVFSRKAVKRETTDSDTGEALEYFQWGDHYSGEIVDNIKEIFPIDPTQVPDVVLDLYSEYYLAGEARVGYIRKPISEMMENDHPKWIPFKSIDTHSEIGSDSPGLLLASLAYFPDEEMKNRTQISKPRKADKWLCWNIYGGFDIAPSLSDEEINLQLKVYCGDIVLSLPEHIAKENIGTKYPIWKWSGVKQIQLHEDLHFEQNLRVELHNKIKALKLYWTTLEIGQFSVPLHRCDNLWSQPHFFHVINASEIGASQGRLLADFYISKTYMEPENNPCVRNNESILCNIDFALIGIRNLVPHYENPSIVISIPGYKMGNGEKAEIQIGHMKNSDKGNPNFLSILHFPNIELPVEPIYLPAIYVKIKDNAFLSWNECYTYIPLIPYAQWIKDEVKKQEAQDLYTRNFTTKDLIEQAPLRSLTLKKIRRTEQFSFTDYGETSEPSVIHDETNKPKASMDMISDIYEPKNSKVLQKIQFDKLEEDEEAELEQRENEISEIEAELVDLRARAKSAEWKKGNVDEKLKKEIRYLEKTLETLNEGAMTEFKFLKIDEKIGEDDFQYNRPVYKGGLYEESLDLPYQRYLLFTKTKNTEKLSAYKVGEPNGAVLKACIRIKPCEKSKKEEFFEVEEMRWGFDFFHPIFQGSGYLMKVFEYSSFAVRLYLLRGLSLSAVSNAPDWTAFAGGLEALSSADSYPEILTGEDKNQAMKYICDNRPETQTLNPEFFRTYELKADFPSDWKLEINIWNLTEYRFDSLIGTTAIDLEDRYYGEKKNQDKLMVKIVKEFIDMEINNTQDPKYRDWLSNAKKLAKKYEANLENNKAVVPVEYRTLHHKGKSTAQGMLELFLELYESSEAKLVPLANISKPCPEEYELRLILWKCEGIPKENDTIDIYFRAHFDPTGWLEEATTKETDCHVGSEDGKGVFNWRMKFHFQLPCSFARLRLVAYEFNTFGDDRVISEVVLDLTQYFKRVIKEGKLKLEEEWVELHLPNLPGTNGGKASISFDILSLAEANQRPVGEGQNEPNRDPELDRPEVGRGVSDYIKGTAIDVFSWPLLNMSIFKKILSGISIGGMLIVMFIYPGYLTGGR</sequence>
<dbReference type="Pfam" id="PF00168">
    <property type="entry name" value="C2"/>
    <property type="match status" value="2"/>
</dbReference>